<comment type="caution">
    <text evidence="2">The sequence shown here is derived from an EMBL/GenBank/DDBJ whole genome shotgun (WGS) entry which is preliminary data.</text>
</comment>
<evidence type="ECO:0000256" key="1">
    <source>
        <dbReference type="SAM" id="MobiDB-lite"/>
    </source>
</evidence>
<protein>
    <recommendedName>
        <fullName evidence="4">ATP synthase archaeal subunit H</fullName>
    </recommendedName>
</protein>
<dbReference type="EMBL" id="MIYU01000006">
    <property type="protein sequence ID" value="OIR19060.1"/>
    <property type="molecule type" value="Genomic_DNA"/>
</dbReference>
<feature type="compositionally biased region" description="Basic and acidic residues" evidence="1">
    <location>
        <begin position="22"/>
        <end position="42"/>
    </location>
</feature>
<name>A0A1J5TZ38_9ARCH</name>
<accession>A0A1J5TZ38</accession>
<reference evidence="2 3" key="1">
    <citation type="submission" date="2016-08" db="EMBL/GenBank/DDBJ databases">
        <title>New Insights into Marine Group III Euryarchaeota, from dark to light.</title>
        <authorList>
            <person name="Haro-Moreno J.M."/>
            <person name="Rodriguez-Valera F."/>
            <person name="Lopez-Garcia P."/>
            <person name="Moreira D."/>
            <person name="Martin-Cuadrado A.B."/>
        </authorList>
    </citation>
    <scope>NUCLEOTIDE SEQUENCE [LARGE SCALE GENOMIC DNA]</scope>
    <source>
        <strain evidence="2">CG-Bathy1</strain>
    </source>
</reference>
<evidence type="ECO:0008006" key="4">
    <source>
        <dbReference type="Google" id="ProtNLM"/>
    </source>
</evidence>
<evidence type="ECO:0000313" key="2">
    <source>
        <dbReference type="EMBL" id="OIR19060.1"/>
    </source>
</evidence>
<gene>
    <name evidence="2" type="ORF">BEU04_04430</name>
</gene>
<organism evidence="2 3">
    <name type="scientific">Marine Group III euryarchaeote CG-Bathy1</name>
    <dbReference type="NCBI Taxonomy" id="1889001"/>
    <lineage>
        <taxon>Archaea</taxon>
        <taxon>Methanobacteriati</taxon>
        <taxon>Thermoplasmatota</taxon>
        <taxon>Thermoplasmata</taxon>
        <taxon>Candidatus Thermoprofundales</taxon>
    </lineage>
</organism>
<dbReference type="AlphaFoldDB" id="A0A1J5TZ38"/>
<feature type="region of interest" description="Disordered" evidence="1">
    <location>
        <begin position="18"/>
        <end position="42"/>
    </location>
</feature>
<dbReference type="Gene3D" id="1.20.5.2950">
    <property type="match status" value="1"/>
</dbReference>
<evidence type="ECO:0000313" key="3">
    <source>
        <dbReference type="Proteomes" id="UP000183815"/>
    </source>
</evidence>
<proteinExistence type="predicted"/>
<dbReference type="Proteomes" id="UP000183815">
    <property type="component" value="Unassembled WGS sequence"/>
</dbReference>
<sequence length="106" mass="12144">MTRAEILDKIQEAEAEAANSIKKAESDRENSLNKARNEREELIKNSKETVETNRMNDISKAQNKIDKKKEKILIDGDSKNEAMRKEASEKIKKAADKFISKFMESV</sequence>